<dbReference type="PROSITE" id="PS50977">
    <property type="entry name" value="HTH_TETR_2"/>
    <property type="match status" value="1"/>
</dbReference>
<accession>A0A2A2H318</accession>
<name>A0A2A2H318_METBR</name>
<dbReference type="Gene3D" id="1.10.357.10">
    <property type="entry name" value="Tetracycline Repressor, domain 2"/>
    <property type="match status" value="1"/>
</dbReference>
<dbReference type="GO" id="GO:0003677">
    <property type="term" value="F:DNA binding"/>
    <property type="evidence" value="ECO:0007669"/>
    <property type="project" value="UniProtKB-UniRule"/>
</dbReference>
<dbReference type="EMBL" id="LMVM01000037">
    <property type="protein sequence ID" value="PAV03792.1"/>
    <property type="molecule type" value="Genomic_DNA"/>
</dbReference>
<dbReference type="PANTHER" id="PTHR43479">
    <property type="entry name" value="ACREF/ENVCD OPERON REPRESSOR-RELATED"/>
    <property type="match status" value="1"/>
</dbReference>
<dbReference type="Pfam" id="PF00440">
    <property type="entry name" value="TetR_N"/>
    <property type="match status" value="1"/>
</dbReference>
<dbReference type="SUPFAM" id="SSF46689">
    <property type="entry name" value="Homeodomain-like"/>
    <property type="match status" value="1"/>
</dbReference>
<dbReference type="Proteomes" id="UP000217784">
    <property type="component" value="Unassembled WGS sequence"/>
</dbReference>
<evidence type="ECO:0000313" key="4">
    <source>
        <dbReference type="EMBL" id="PAV03792.1"/>
    </source>
</evidence>
<dbReference type="AlphaFoldDB" id="A0A2A2H318"/>
<protein>
    <submittedName>
        <fullName evidence="4">TetR family transcriptional regulator</fullName>
    </submittedName>
</protein>
<sequence>MTISNRKEREKERRRKDIIDTAEKLFFKNGYENITMADIAEKAELARSTLYLYFKNKKEIYLAISFRGTEILNRMFKEYYKKGETGIEKVKMLMNAFYKFYKEYPDYYDVNWSSYKVSLDYDASKIEEIKKIRIEGFSLFKKALQEGIEDKSIRYNIDPVKSNLVLVSSMQNAFNLPPTIEMHMKNNDLTHEELIEYTMDMMIHSLK</sequence>
<feature type="domain" description="HTH tetR-type" evidence="3">
    <location>
        <begin position="12"/>
        <end position="72"/>
    </location>
</feature>
<evidence type="ECO:0000256" key="2">
    <source>
        <dbReference type="PROSITE-ProRule" id="PRU00335"/>
    </source>
</evidence>
<evidence type="ECO:0000259" key="3">
    <source>
        <dbReference type="PROSITE" id="PS50977"/>
    </source>
</evidence>
<dbReference type="OrthoDB" id="135877at2157"/>
<reference evidence="4 5" key="1">
    <citation type="journal article" date="2017" name="BMC Genomics">
        <title>Genomic analysis of methanogenic archaea reveals a shift towards energy conservation.</title>
        <authorList>
            <person name="Gilmore S.P."/>
            <person name="Henske J.K."/>
            <person name="Sexton J.A."/>
            <person name="Solomon K.V."/>
            <person name="Seppala S."/>
            <person name="Yoo J.I."/>
            <person name="Huyett L.M."/>
            <person name="Pressman A."/>
            <person name="Cogan J.Z."/>
            <person name="Kivenson V."/>
            <person name="Peng X."/>
            <person name="Tan Y."/>
            <person name="Valentine D.L."/>
            <person name="O'Malley M.A."/>
        </authorList>
    </citation>
    <scope>NUCLEOTIDE SEQUENCE [LARGE SCALE GENOMIC DNA]</scope>
    <source>
        <strain evidence="4 5">M.o.H.</strain>
    </source>
</reference>
<feature type="DNA-binding region" description="H-T-H motif" evidence="2">
    <location>
        <begin position="35"/>
        <end position="54"/>
    </location>
</feature>
<dbReference type="InterPro" id="IPR001647">
    <property type="entry name" value="HTH_TetR"/>
</dbReference>
<comment type="caution">
    <text evidence="4">The sequence shown here is derived from an EMBL/GenBank/DDBJ whole genome shotgun (WGS) entry which is preliminary data.</text>
</comment>
<keyword evidence="5" id="KW-1185">Reference proteome</keyword>
<keyword evidence="1 2" id="KW-0238">DNA-binding</keyword>
<gene>
    <name evidence="4" type="ORF">ASJ80_02180</name>
</gene>
<dbReference type="InterPro" id="IPR009057">
    <property type="entry name" value="Homeodomain-like_sf"/>
</dbReference>
<evidence type="ECO:0000256" key="1">
    <source>
        <dbReference type="ARBA" id="ARBA00023125"/>
    </source>
</evidence>
<dbReference type="PANTHER" id="PTHR43479:SF11">
    <property type="entry name" value="ACREF_ENVCD OPERON REPRESSOR-RELATED"/>
    <property type="match status" value="1"/>
</dbReference>
<evidence type="ECO:0000313" key="5">
    <source>
        <dbReference type="Proteomes" id="UP000217784"/>
    </source>
</evidence>
<dbReference type="Gene3D" id="1.10.10.60">
    <property type="entry name" value="Homeodomain-like"/>
    <property type="match status" value="1"/>
</dbReference>
<dbReference type="PRINTS" id="PR00455">
    <property type="entry name" value="HTHTETR"/>
</dbReference>
<dbReference type="SUPFAM" id="SSF48498">
    <property type="entry name" value="Tetracyclin repressor-like, C-terminal domain"/>
    <property type="match status" value="1"/>
</dbReference>
<proteinExistence type="predicted"/>
<dbReference type="RefSeq" id="WP_069581810.1">
    <property type="nucleotide sequence ID" value="NZ_LMVM01000037.1"/>
</dbReference>
<organism evidence="4 5">
    <name type="scientific">Methanobacterium bryantii</name>
    <dbReference type="NCBI Taxonomy" id="2161"/>
    <lineage>
        <taxon>Archaea</taxon>
        <taxon>Methanobacteriati</taxon>
        <taxon>Methanobacteriota</taxon>
        <taxon>Methanomada group</taxon>
        <taxon>Methanobacteria</taxon>
        <taxon>Methanobacteriales</taxon>
        <taxon>Methanobacteriaceae</taxon>
        <taxon>Methanobacterium</taxon>
    </lineage>
</organism>
<dbReference type="InterPro" id="IPR036271">
    <property type="entry name" value="Tet_transcr_reg_TetR-rel_C_sf"/>
</dbReference>
<dbReference type="InterPro" id="IPR050624">
    <property type="entry name" value="HTH-type_Tx_Regulator"/>
</dbReference>